<accession>A0A426YM82</accession>
<gene>
    <name evidence="1" type="ORF">B296_00029592</name>
</gene>
<evidence type="ECO:0000313" key="2">
    <source>
        <dbReference type="Proteomes" id="UP000287651"/>
    </source>
</evidence>
<proteinExistence type="predicted"/>
<organism evidence="1 2">
    <name type="scientific">Ensete ventricosum</name>
    <name type="common">Abyssinian banana</name>
    <name type="synonym">Musa ensete</name>
    <dbReference type="NCBI Taxonomy" id="4639"/>
    <lineage>
        <taxon>Eukaryota</taxon>
        <taxon>Viridiplantae</taxon>
        <taxon>Streptophyta</taxon>
        <taxon>Embryophyta</taxon>
        <taxon>Tracheophyta</taxon>
        <taxon>Spermatophyta</taxon>
        <taxon>Magnoliopsida</taxon>
        <taxon>Liliopsida</taxon>
        <taxon>Zingiberales</taxon>
        <taxon>Musaceae</taxon>
        <taxon>Ensete</taxon>
    </lineage>
</organism>
<dbReference type="AlphaFoldDB" id="A0A426YM82"/>
<evidence type="ECO:0000313" key="1">
    <source>
        <dbReference type="EMBL" id="RRT52820.1"/>
    </source>
</evidence>
<dbReference type="Proteomes" id="UP000287651">
    <property type="component" value="Unassembled WGS sequence"/>
</dbReference>
<reference evidence="1 2" key="1">
    <citation type="journal article" date="2014" name="Agronomy (Basel)">
        <title>A Draft Genome Sequence for Ensete ventricosum, the Drought-Tolerant Tree Against Hunger.</title>
        <authorList>
            <person name="Harrison J."/>
            <person name="Moore K.A."/>
            <person name="Paszkiewicz K."/>
            <person name="Jones T."/>
            <person name="Grant M."/>
            <person name="Ambacheew D."/>
            <person name="Muzemil S."/>
            <person name="Studholme D.J."/>
        </authorList>
    </citation>
    <scope>NUCLEOTIDE SEQUENCE [LARGE SCALE GENOMIC DNA]</scope>
</reference>
<dbReference type="EMBL" id="AMZH03011467">
    <property type="protein sequence ID" value="RRT52820.1"/>
    <property type="molecule type" value="Genomic_DNA"/>
</dbReference>
<sequence>MDYVAYNGRADSHRVTILGSRDLGNCDGANFGVACSGGCSGYFRRSRRRILSVEICRVEVPSVNGVVHFPCDPIETLVLFRRSSLATISVDSIAAFEELPSRPCDSGYPPRPSRERKL</sequence>
<name>A0A426YM82_ENSVE</name>
<protein>
    <submittedName>
        <fullName evidence="1">Uncharacterized protein</fullName>
    </submittedName>
</protein>
<comment type="caution">
    <text evidence="1">The sequence shown here is derived from an EMBL/GenBank/DDBJ whole genome shotgun (WGS) entry which is preliminary data.</text>
</comment>